<gene>
    <name evidence="1" type="ORF">PhaeoP88_01446</name>
</gene>
<dbReference type="InterPro" id="IPR032710">
    <property type="entry name" value="NTF2-like_dom_sf"/>
</dbReference>
<sequence length="151" mass="16703">MQLTPKEMLNRWLQELWVKGNNSILDELLADEAGSGDLIPDIAMKKAEFAVLAEAMRALCCDIQVQITHAVEAGDWVAVRIQVDAVGIHESRPVQATGQIMARAVQGKFHELISQFDFLTLFECLGQMPENTLPICLTGQQLTWTSPALKA</sequence>
<reference evidence="1 2" key="2">
    <citation type="journal article" date="2017" name="Genome Biol. Evol.">
        <title>Trajectories and Drivers of Genome Evolution in Surface-Associated Marine Phaeobacter.</title>
        <authorList>
            <person name="Freese H.M."/>
            <person name="Sikorski J."/>
            <person name="Bunk B."/>
            <person name="Scheuner C."/>
            <person name="Meier-Kolthoff J.P."/>
            <person name="Sproer C."/>
            <person name="Gram L."/>
            <person name="Overmann J."/>
        </authorList>
    </citation>
    <scope>NUCLEOTIDE SEQUENCE [LARGE SCALE GENOMIC DNA]</scope>
    <source>
        <strain evidence="1 2">P88</strain>
    </source>
</reference>
<dbReference type="Pfam" id="PF07366">
    <property type="entry name" value="SnoaL"/>
    <property type="match status" value="1"/>
</dbReference>
<evidence type="ECO:0000313" key="2">
    <source>
        <dbReference type="Proteomes" id="UP000236447"/>
    </source>
</evidence>
<dbReference type="Gene3D" id="3.10.450.50">
    <property type="match status" value="1"/>
</dbReference>
<dbReference type="Proteomes" id="UP000236447">
    <property type="component" value="Chromosome"/>
</dbReference>
<accession>A0A2I7K890</accession>
<dbReference type="RefSeq" id="WP_102883372.1">
    <property type="nucleotide sequence ID" value="NZ_CP010725.1"/>
</dbReference>
<name>A0A2I7K890_9RHOB</name>
<reference evidence="1 2" key="1">
    <citation type="journal article" date="2017" name="Front. Microbiol.">
        <title>Phaeobacter piscinae sp. nov., a species of the Roseobacter group and potential aquaculture probiont.</title>
        <authorList>
            <person name="Sonnenschein E.C."/>
            <person name="Phippen C.B.W."/>
            <person name="Nielsen K.F."/>
            <person name="Mateiu R.V."/>
            <person name="Melchiorsen J."/>
            <person name="Gram L."/>
            <person name="Overmann J."/>
            <person name="Freese H.M."/>
        </authorList>
    </citation>
    <scope>NUCLEOTIDE SEQUENCE [LARGE SCALE GENOMIC DNA]</scope>
    <source>
        <strain evidence="1 2">P88</strain>
    </source>
</reference>
<dbReference type="SUPFAM" id="SSF54427">
    <property type="entry name" value="NTF2-like"/>
    <property type="match status" value="1"/>
</dbReference>
<dbReference type="AlphaFoldDB" id="A0A2I7K890"/>
<dbReference type="GO" id="GO:0030638">
    <property type="term" value="P:polyketide metabolic process"/>
    <property type="evidence" value="ECO:0007669"/>
    <property type="project" value="InterPro"/>
</dbReference>
<protein>
    <submittedName>
        <fullName evidence="1">SnoaL-like polyketide cyclase</fullName>
    </submittedName>
</protein>
<dbReference type="InterPro" id="IPR009959">
    <property type="entry name" value="Cyclase_SnoaL-like"/>
</dbReference>
<organism evidence="1 2">
    <name type="scientific">Phaeobacter inhibens</name>
    <dbReference type="NCBI Taxonomy" id="221822"/>
    <lineage>
        <taxon>Bacteria</taxon>
        <taxon>Pseudomonadati</taxon>
        <taxon>Pseudomonadota</taxon>
        <taxon>Alphaproteobacteria</taxon>
        <taxon>Rhodobacterales</taxon>
        <taxon>Roseobacteraceae</taxon>
        <taxon>Phaeobacter</taxon>
    </lineage>
</organism>
<evidence type="ECO:0000313" key="1">
    <source>
        <dbReference type="EMBL" id="AUQ98824.1"/>
    </source>
</evidence>
<dbReference type="EMBL" id="CP010725">
    <property type="protein sequence ID" value="AUQ98824.1"/>
    <property type="molecule type" value="Genomic_DNA"/>
</dbReference>
<proteinExistence type="predicted"/>